<dbReference type="RefSeq" id="WP_203684345.1">
    <property type="nucleotide sequence ID" value="NZ_BOMW01000072.1"/>
</dbReference>
<gene>
    <name evidence="1" type="ORF">Asi03nite_65500</name>
</gene>
<protein>
    <submittedName>
        <fullName evidence="1">Uncharacterized protein</fullName>
    </submittedName>
</protein>
<dbReference type="EMBL" id="BOMW01000072">
    <property type="protein sequence ID" value="GIF09012.1"/>
    <property type="molecule type" value="Genomic_DNA"/>
</dbReference>
<dbReference type="AlphaFoldDB" id="A0A919ND35"/>
<keyword evidence="2" id="KW-1185">Reference proteome</keyword>
<evidence type="ECO:0000313" key="1">
    <source>
        <dbReference type="EMBL" id="GIF09012.1"/>
    </source>
</evidence>
<dbReference type="Proteomes" id="UP000629619">
    <property type="component" value="Unassembled WGS sequence"/>
</dbReference>
<organism evidence="1 2">
    <name type="scientific">Actinoplanes siamensis</name>
    <dbReference type="NCBI Taxonomy" id="1223317"/>
    <lineage>
        <taxon>Bacteria</taxon>
        <taxon>Bacillati</taxon>
        <taxon>Actinomycetota</taxon>
        <taxon>Actinomycetes</taxon>
        <taxon>Micromonosporales</taxon>
        <taxon>Micromonosporaceae</taxon>
        <taxon>Actinoplanes</taxon>
    </lineage>
</organism>
<sequence>MQHVQAGDGPGVLAKENWRRLSAGESADSVHPAAAAAADRAFAQLRGGLALRPR</sequence>
<accession>A0A919ND35</accession>
<proteinExistence type="predicted"/>
<name>A0A919ND35_9ACTN</name>
<reference evidence="1" key="1">
    <citation type="submission" date="2021-01" db="EMBL/GenBank/DDBJ databases">
        <title>Whole genome shotgun sequence of Actinoplanes siamensis NBRC 109076.</title>
        <authorList>
            <person name="Komaki H."/>
            <person name="Tamura T."/>
        </authorList>
    </citation>
    <scope>NUCLEOTIDE SEQUENCE</scope>
    <source>
        <strain evidence="1">NBRC 109076</strain>
    </source>
</reference>
<evidence type="ECO:0000313" key="2">
    <source>
        <dbReference type="Proteomes" id="UP000629619"/>
    </source>
</evidence>
<comment type="caution">
    <text evidence="1">The sequence shown here is derived from an EMBL/GenBank/DDBJ whole genome shotgun (WGS) entry which is preliminary data.</text>
</comment>